<dbReference type="SUPFAM" id="SSF47699">
    <property type="entry name" value="Bifunctional inhibitor/lipid-transfer protein/seed storage 2S albumin"/>
    <property type="match status" value="1"/>
</dbReference>
<keyword evidence="3" id="KW-1015">Disulfide bond</keyword>
<keyword evidence="2 6" id="KW-0732">Signal</keyword>
<dbReference type="InterPro" id="IPR036312">
    <property type="entry name" value="Bifun_inhib/LTP/seed_sf"/>
</dbReference>
<feature type="region of interest" description="Disordered" evidence="5">
    <location>
        <begin position="105"/>
        <end position="127"/>
    </location>
</feature>
<dbReference type="InterPro" id="IPR043325">
    <property type="entry name" value="LTSS"/>
</dbReference>
<evidence type="ECO:0000256" key="6">
    <source>
        <dbReference type="SAM" id="SignalP"/>
    </source>
</evidence>
<evidence type="ECO:0000313" key="8">
    <source>
        <dbReference type="EnsemblPlants" id="OGLUM06G26570.1"/>
    </source>
</evidence>
<dbReference type="CDD" id="cd00010">
    <property type="entry name" value="AAI_LTSS"/>
    <property type="match status" value="1"/>
</dbReference>
<evidence type="ECO:0000259" key="7">
    <source>
        <dbReference type="Pfam" id="PF14368"/>
    </source>
</evidence>
<evidence type="ECO:0000256" key="5">
    <source>
        <dbReference type="SAM" id="MobiDB-lite"/>
    </source>
</evidence>
<evidence type="ECO:0000256" key="4">
    <source>
        <dbReference type="ARBA" id="ARBA00023180"/>
    </source>
</evidence>
<feature type="chain" id="PRO_5002353633" description="Bifunctional inhibitor/plant lipid transfer protein/seed storage helical domain-containing protein" evidence="6">
    <location>
        <begin position="27"/>
        <end position="150"/>
    </location>
</feature>
<feature type="signal peptide" evidence="6">
    <location>
        <begin position="1"/>
        <end position="26"/>
    </location>
</feature>
<dbReference type="Pfam" id="PF14368">
    <property type="entry name" value="LTP_2"/>
    <property type="match status" value="1"/>
</dbReference>
<proteinExistence type="inferred from homology"/>
<dbReference type="PANTHER" id="PTHR33044">
    <property type="entry name" value="BIFUNCTIONAL INHIBITOR/LIPID-TRANSFER PROTEIN/SEED STORAGE 2S ALBUMIN SUPERFAMILY PROTEIN-RELATED"/>
    <property type="match status" value="1"/>
</dbReference>
<sequence length="150" mass="15209">MATRMAAAVAAMVAAVAISLAAGGAAQSSPSTPSCASKLVPCAQYMNGTDTPPAACCDPLKEAVKNELKCLCDLYASPEIFKAFNINISDALRLSTRCGISQTTSMCPGNSPTNSPPASPSGGKNAGHRTMSVGLPGLMSLFLALWSVLA</sequence>
<evidence type="ECO:0000313" key="9">
    <source>
        <dbReference type="Proteomes" id="UP000026961"/>
    </source>
</evidence>
<dbReference type="Proteomes" id="UP000026961">
    <property type="component" value="Chromosome 6"/>
</dbReference>
<dbReference type="EnsemblPlants" id="OGLUM06G26570.1">
    <property type="protein sequence ID" value="OGLUM06G26570.1"/>
    <property type="gene ID" value="OGLUM06G26570"/>
</dbReference>
<protein>
    <recommendedName>
        <fullName evidence="7">Bifunctional inhibitor/plant lipid transfer protein/seed storage helical domain-containing protein</fullName>
    </recommendedName>
</protein>
<reference evidence="8" key="2">
    <citation type="submission" date="2018-05" db="EMBL/GenBank/DDBJ databases">
        <title>OgluRS3 (Oryza glumaepatula Reference Sequence Version 3).</title>
        <authorList>
            <person name="Zhang J."/>
            <person name="Kudrna D."/>
            <person name="Lee S."/>
            <person name="Talag J."/>
            <person name="Welchert J."/>
            <person name="Wing R.A."/>
        </authorList>
    </citation>
    <scope>NUCLEOTIDE SEQUENCE [LARGE SCALE GENOMIC DNA]</scope>
</reference>
<dbReference type="InterPro" id="IPR016140">
    <property type="entry name" value="Bifunc_inhib/LTP/seed_store"/>
</dbReference>
<feature type="domain" description="Bifunctional inhibitor/plant lipid transfer protein/seed storage helical" evidence="7">
    <location>
        <begin position="22"/>
        <end position="107"/>
    </location>
</feature>
<evidence type="ECO:0000256" key="1">
    <source>
        <dbReference type="ARBA" id="ARBA00009748"/>
    </source>
</evidence>
<accession>A0A0E0ADH3</accession>
<dbReference type="STRING" id="40148.A0A0E0ADH3"/>
<dbReference type="Gramene" id="OGLUM06G26570.1">
    <property type="protein sequence ID" value="OGLUM06G26570.1"/>
    <property type="gene ID" value="OGLUM06G26570"/>
</dbReference>
<reference evidence="8" key="1">
    <citation type="submission" date="2015-04" db="UniProtKB">
        <authorList>
            <consortium name="EnsemblPlants"/>
        </authorList>
    </citation>
    <scope>IDENTIFICATION</scope>
</reference>
<comment type="similarity">
    <text evidence="1">Belongs to the plant LTP family.</text>
</comment>
<keyword evidence="9" id="KW-1185">Reference proteome</keyword>
<dbReference type="AlphaFoldDB" id="A0A0E0ADH3"/>
<dbReference type="eggNOG" id="ENOG502S7AI">
    <property type="taxonomic scope" value="Eukaryota"/>
</dbReference>
<dbReference type="Gene3D" id="1.10.110.10">
    <property type="entry name" value="Plant lipid-transfer and hydrophobic proteins"/>
    <property type="match status" value="1"/>
</dbReference>
<keyword evidence="4" id="KW-0325">Glycoprotein</keyword>
<evidence type="ECO:0000256" key="3">
    <source>
        <dbReference type="ARBA" id="ARBA00023157"/>
    </source>
</evidence>
<dbReference type="HOGENOM" id="CLU_116928_1_1_1"/>
<evidence type="ECO:0000256" key="2">
    <source>
        <dbReference type="ARBA" id="ARBA00022729"/>
    </source>
</evidence>
<organism evidence="8">
    <name type="scientific">Oryza glumipatula</name>
    <dbReference type="NCBI Taxonomy" id="40148"/>
    <lineage>
        <taxon>Eukaryota</taxon>
        <taxon>Viridiplantae</taxon>
        <taxon>Streptophyta</taxon>
        <taxon>Embryophyta</taxon>
        <taxon>Tracheophyta</taxon>
        <taxon>Spermatophyta</taxon>
        <taxon>Magnoliopsida</taxon>
        <taxon>Liliopsida</taxon>
        <taxon>Poales</taxon>
        <taxon>Poaceae</taxon>
        <taxon>BOP clade</taxon>
        <taxon>Oryzoideae</taxon>
        <taxon>Oryzeae</taxon>
        <taxon>Oryzinae</taxon>
        <taxon>Oryza</taxon>
    </lineage>
</organism>
<name>A0A0E0ADH3_9ORYZ</name>